<dbReference type="SUPFAM" id="SSF52540">
    <property type="entry name" value="P-loop containing nucleoside triphosphate hydrolases"/>
    <property type="match status" value="1"/>
</dbReference>
<dbReference type="InterPro" id="IPR027417">
    <property type="entry name" value="P-loop_NTPase"/>
</dbReference>
<dbReference type="STRING" id="35570.A0A1I8P464"/>
<dbReference type="GO" id="GO:0016787">
    <property type="term" value="F:hydrolase activity"/>
    <property type="evidence" value="ECO:0007669"/>
    <property type="project" value="UniProtKB-KW"/>
</dbReference>
<feature type="domain" description="C2H2-type" evidence="7">
    <location>
        <begin position="195"/>
        <end position="222"/>
    </location>
</feature>
<evidence type="ECO:0000256" key="4">
    <source>
        <dbReference type="ARBA" id="ARBA00022840"/>
    </source>
</evidence>
<dbReference type="Proteomes" id="UP000095300">
    <property type="component" value="Unassembled WGS sequence"/>
</dbReference>
<keyword evidence="5" id="KW-0943">RNA-mediated gene silencing</keyword>
<dbReference type="GO" id="GO:0035194">
    <property type="term" value="P:regulatory ncRNA-mediated post-transcriptional gene silencing"/>
    <property type="evidence" value="ECO:0007669"/>
    <property type="project" value="TreeGrafter"/>
</dbReference>
<dbReference type="GO" id="GO:0005694">
    <property type="term" value="C:chromosome"/>
    <property type="evidence" value="ECO:0007669"/>
    <property type="project" value="UniProtKB-ARBA"/>
</dbReference>
<protein>
    <recommendedName>
        <fullName evidence="7">C2H2-type domain-containing protein</fullName>
    </recommendedName>
</protein>
<dbReference type="EnsemblMetazoa" id="SCAU004688-RA">
    <property type="protein sequence ID" value="SCAU004688-PA"/>
    <property type="gene ID" value="SCAU004688"/>
</dbReference>
<evidence type="ECO:0000256" key="5">
    <source>
        <dbReference type="ARBA" id="ARBA00023158"/>
    </source>
</evidence>
<dbReference type="InterPro" id="IPR045055">
    <property type="entry name" value="DNA2/NAM7-like"/>
</dbReference>
<sequence length="1184" mass="135373">MTVKDEKTFKSVAEPVEVSKKDLKPHNVEQWEINLIGNFLLTFFHRKLIGPHNKWTCLQSLVQKEYQEFLTADLSNRLISLNGTDDIGVMMKRCGFLKKIDCVKLPAVYTVRSTLLLEFRIRKLKEHDKRRINPAQNSLSTSAGPEDILRNLIEGEDNPILEENYKIDENSPQLGLQYQGTLVQRRLSNYRPTNLSCYICQLNFSTMDSYEEHIQTHNVENDFEFLKQLTVNESPIFTVSYRLCENSHVFCFIIETNMENLIIEKIIIVQTRSMFNVDNMRGSYAMPANGRDEFYLDSHMFTMYVEQPIIIICHPNDNKDERFIEEHHFMRALEFPKVNFAIKPNRLPMNRTFKTKFKLPDYFPPMEICNISKDDFSHSKLMEISHKFKDYINEGKSLQPQSAGHIFTTLLQIEDVDTTKKYLGLLHRNVWLRNFGDDFSMKLNPKQSMNVESILSVMDEVLIVTKDDIKTGESSLTEIMMQSSEDLSNQGIYVAQIIDISSGRVSFKYCRNGRSPLSLKRPYTILFRPSRLQLRYQYCALQLLPEVMKYLKKFLFPDTILPQLPPNNFSLDLYNKSIASNPEQTQAVINIATGPRNDATYVIFGPPGTGKTTTVVESILQVLKRNETKILVTAPSNSACDELALRLCKTLSTIDLSRAIVRIYAATSESRMDTVDELLLEHSNMYKGHFYPDVQVLHEYRIVVCTLSVVSKLVTGKFGRTENGKAVFTHMFIDEVAAATEVESLSALCTILSPESSLIISGDHKQLGPIIKSKRAEDLNLNVSLMERLLGLECYRVEPHNGNYDQSIQTRLRKNFRSHPAIVKLYSDMYYGGELEAKAKIGNVSLAKRWHSAPNKNFPIIFHSTNGKMYSDKQSFSLYNSDEVNIVMNYVKDFMYFGIDGKPILESDIGIISPYKKQYQRIREELNMRKWYQIETGSVETFQGKEKEIIITSFVRSGTSSLGFLQSDRRLNVTLSRAKSLLILVGNAATLSVDFNFEYIIKKCKHHGTLVGDGKISTNRTLEAITKTIKNLKLNDQNLTVPTLKRRSRGSRGLRTKKKAESIACHITDWINSSKSESPEPSLHQQAIEARKQLPKAVQSVQTEKRVPTTTPQKILKKAASVIKNGNKTSKINLDTICNEIVMGNIDLKPSKEIVSNVAKRRRRCRAKISSAKSDMNKENNKPI</sequence>
<dbReference type="GO" id="GO:0003723">
    <property type="term" value="F:RNA binding"/>
    <property type="evidence" value="ECO:0007669"/>
    <property type="project" value="InterPro"/>
</dbReference>
<dbReference type="InterPro" id="IPR047187">
    <property type="entry name" value="SF1_C_Upf1"/>
</dbReference>
<name>A0A1I8P464_STOCA</name>
<dbReference type="PANTHER" id="PTHR10887:SF419">
    <property type="entry name" value="RNA HELICASE MOV10L1"/>
    <property type="match status" value="1"/>
</dbReference>
<evidence type="ECO:0000313" key="8">
    <source>
        <dbReference type="EnsemblMetazoa" id="SCAU004688-PA"/>
    </source>
</evidence>
<evidence type="ECO:0000313" key="9">
    <source>
        <dbReference type="Proteomes" id="UP000095300"/>
    </source>
</evidence>
<dbReference type="Pfam" id="PF13087">
    <property type="entry name" value="AAA_12"/>
    <property type="match status" value="1"/>
</dbReference>
<keyword evidence="1" id="KW-0547">Nucleotide-binding</keyword>
<dbReference type="GO" id="GO:0005524">
    <property type="term" value="F:ATP binding"/>
    <property type="evidence" value="ECO:0007669"/>
    <property type="project" value="UniProtKB-KW"/>
</dbReference>
<dbReference type="InterPro" id="IPR026122">
    <property type="entry name" value="MOV-10/SDE3_DEXXQ/H-box"/>
</dbReference>
<keyword evidence="4" id="KW-0067">ATP-binding</keyword>
<evidence type="ECO:0000259" key="7">
    <source>
        <dbReference type="PROSITE" id="PS50157"/>
    </source>
</evidence>
<reference evidence="8" key="1">
    <citation type="submission" date="2020-05" db="UniProtKB">
        <authorList>
            <consortium name="EnsemblMetazoa"/>
        </authorList>
    </citation>
    <scope>IDENTIFICATION</scope>
    <source>
        <strain evidence="8">USDA</strain>
    </source>
</reference>
<dbReference type="Pfam" id="PF13086">
    <property type="entry name" value="AAA_11"/>
    <property type="match status" value="2"/>
</dbReference>
<keyword evidence="3" id="KW-0347">Helicase</keyword>
<dbReference type="PROSITE" id="PS00028">
    <property type="entry name" value="ZINC_FINGER_C2H2_1"/>
    <property type="match status" value="1"/>
</dbReference>
<dbReference type="OrthoDB" id="6513042at2759"/>
<evidence type="ECO:0000256" key="2">
    <source>
        <dbReference type="ARBA" id="ARBA00022801"/>
    </source>
</evidence>
<evidence type="ECO:0000256" key="1">
    <source>
        <dbReference type="ARBA" id="ARBA00022741"/>
    </source>
</evidence>
<dbReference type="FunFam" id="3.40.50.300:FF:000326">
    <property type="entry name" value="P-loop containing nucleoside triphosphate hydrolase"/>
    <property type="match status" value="1"/>
</dbReference>
<dbReference type="Gene3D" id="3.40.50.300">
    <property type="entry name" value="P-loop containing nucleotide triphosphate hydrolases"/>
    <property type="match status" value="2"/>
</dbReference>
<dbReference type="VEuPathDB" id="VectorBase:SCAU004688"/>
<dbReference type="GO" id="GO:0005829">
    <property type="term" value="C:cytosol"/>
    <property type="evidence" value="ECO:0007669"/>
    <property type="project" value="TreeGrafter"/>
</dbReference>
<dbReference type="PANTHER" id="PTHR10887">
    <property type="entry name" value="DNA2/NAM7 HELICASE FAMILY"/>
    <property type="match status" value="1"/>
</dbReference>
<proteinExistence type="predicted"/>
<keyword evidence="6" id="KW-0863">Zinc-finger</keyword>
<dbReference type="GO" id="GO:0008270">
    <property type="term" value="F:zinc ion binding"/>
    <property type="evidence" value="ECO:0007669"/>
    <property type="project" value="UniProtKB-KW"/>
</dbReference>
<gene>
    <name evidence="8" type="primary">106084343</name>
</gene>
<dbReference type="InterPro" id="IPR041679">
    <property type="entry name" value="DNA2/NAM7-like_C"/>
</dbReference>
<dbReference type="CDD" id="cd18038">
    <property type="entry name" value="DEXXQc_Helz-like"/>
    <property type="match status" value="1"/>
</dbReference>
<organism evidence="8 9">
    <name type="scientific">Stomoxys calcitrans</name>
    <name type="common">Stable fly</name>
    <name type="synonym">Conops calcitrans</name>
    <dbReference type="NCBI Taxonomy" id="35570"/>
    <lineage>
        <taxon>Eukaryota</taxon>
        <taxon>Metazoa</taxon>
        <taxon>Ecdysozoa</taxon>
        <taxon>Arthropoda</taxon>
        <taxon>Hexapoda</taxon>
        <taxon>Insecta</taxon>
        <taxon>Pterygota</taxon>
        <taxon>Neoptera</taxon>
        <taxon>Endopterygota</taxon>
        <taxon>Diptera</taxon>
        <taxon>Brachycera</taxon>
        <taxon>Muscomorpha</taxon>
        <taxon>Muscoidea</taxon>
        <taxon>Muscidae</taxon>
        <taxon>Stomoxys</taxon>
    </lineage>
</organism>
<accession>A0A1I8P464</accession>
<dbReference type="InterPro" id="IPR013087">
    <property type="entry name" value="Znf_C2H2_type"/>
</dbReference>
<dbReference type="GO" id="GO:0043186">
    <property type="term" value="C:P granule"/>
    <property type="evidence" value="ECO:0007669"/>
    <property type="project" value="TreeGrafter"/>
</dbReference>
<dbReference type="KEGG" id="scac:106084343"/>
<keyword evidence="6" id="KW-0862">Zinc</keyword>
<dbReference type="PROSITE" id="PS50157">
    <property type="entry name" value="ZINC_FINGER_C2H2_2"/>
    <property type="match status" value="1"/>
</dbReference>
<evidence type="ECO:0000256" key="6">
    <source>
        <dbReference type="PROSITE-ProRule" id="PRU00042"/>
    </source>
</evidence>
<dbReference type="GO" id="GO:0032574">
    <property type="term" value="F:5'-3' RNA helicase activity"/>
    <property type="evidence" value="ECO:0007669"/>
    <property type="project" value="InterPro"/>
</dbReference>
<keyword evidence="6" id="KW-0479">Metal-binding</keyword>
<keyword evidence="2" id="KW-0378">Hydrolase</keyword>
<dbReference type="AlphaFoldDB" id="A0A1I8P464"/>
<dbReference type="InterPro" id="IPR041677">
    <property type="entry name" value="DNA2/NAM7_AAA_11"/>
</dbReference>
<dbReference type="CDD" id="cd18808">
    <property type="entry name" value="SF1_C_Upf1"/>
    <property type="match status" value="1"/>
</dbReference>
<keyword evidence="9" id="KW-1185">Reference proteome</keyword>
<evidence type="ECO:0000256" key="3">
    <source>
        <dbReference type="ARBA" id="ARBA00022806"/>
    </source>
</evidence>